<reference evidence="5 6" key="1">
    <citation type="submission" date="2020-09" db="EMBL/GenBank/DDBJ databases">
        <title>De no assembly of potato wild relative species, Solanum commersonii.</title>
        <authorList>
            <person name="Cho K."/>
        </authorList>
    </citation>
    <scope>NUCLEOTIDE SEQUENCE [LARGE SCALE GENOMIC DNA]</scope>
    <source>
        <strain evidence="5">LZ3.2</strain>
        <tissue evidence="5">Leaf</tissue>
    </source>
</reference>
<feature type="compositionally biased region" description="Basic and acidic residues" evidence="3">
    <location>
        <begin position="719"/>
        <end position="744"/>
    </location>
</feature>
<dbReference type="PROSITE" id="PS50076">
    <property type="entry name" value="DNAJ_2"/>
    <property type="match status" value="1"/>
</dbReference>
<feature type="compositionally biased region" description="Polar residues" evidence="3">
    <location>
        <begin position="974"/>
        <end position="987"/>
    </location>
</feature>
<dbReference type="FunFam" id="1.10.287.110:FF:000009">
    <property type="entry name" value="Auxilin-related protein 1"/>
    <property type="match status" value="1"/>
</dbReference>
<feature type="compositionally biased region" description="Basic and acidic residues" evidence="3">
    <location>
        <begin position="756"/>
        <end position="765"/>
    </location>
</feature>
<dbReference type="GO" id="GO:0072583">
    <property type="term" value="P:clathrin-dependent endocytosis"/>
    <property type="evidence" value="ECO:0007669"/>
    <property type="project" value="TreeGrafter"/>
</dbReference>
<feature type="region of interest" description="Disordered" evidence="3">
    <location>
        <begin position="242"/>
        <end position="272"/>
    </location>
</feature>
<feature type="region of interest" description="Disordered" evidence="3">
    <location>
        <begin position="206"/>
        <end position="225"/>
    </location>
</feature>
<keyword evidence="1 2" id="KW-0175">Coiled coil</keyword>
<feature type="compositionally biased region" description="Polar residues" evidence="3">
    <location>
        <begin position="132"/>
        <end position="143"/>
    </location>
</feature>
<feature type="compositionally biased region" description="Basic and acidic residues" evidence="3">
    <location>
        <begin position="1253"/>
        <end position="1275"/>
    </location>
</feature>
<dbReference type="GO" id="GO:0072318">
    <property type="term" value="P:clathrin coat disassembly"/>
    <property type="evidence" value="ECO:0007669"/>
    <property type="project" value="TreeGrafter"/>
</dbReference>
<evidence type="ECO:0000256" key="3">
    <source>
        <dbReference type="SAM" id="MobiDB-lite"/>
    </source>
</evidence>
<dbReference type="OrthoDB" id="1717591at2759"/>
<comment type="caution">
    <text evidence="5">The sequence shown here is derived from an EMBL/GenBank/DDBJ whole genome shotgun (WGS) entry which is preliminary data.</text>
</comment>
<gene>
    <name evidence="5" type="ORF">H5410_008685</name>
</gene>
<feature type="region of interest" description="Disordered" evidence="3">
    <location>
        <begin position="286"/>
        <end position="313"/>
    </location>
</feature>
<feature type="region of interest" description="Disordered" evidence="3">
    <location>
        <begin position="1217"/>
        <end position="1238"/>
    </location>
</feature>
<feature type="region of interest" description="Disordered" evidence="3">
    <location>
        <begin position="1253"/>
        <end position="1306"/>
    </location>
</feature>
<feature type="coiled-coil region" evidence="2">
    <location>
        <begin position="351"/>
        <end position="385"/>
    </location>
</feature>
<keyword evidence="6" id="KW-1185">Reference proteome</keyword>
<feature type="region of interest" description="Disordered" evidence="3">
    <location>
        <begin position="970"/>
        <end position="989"/>
    </location>
</feature>
<dbReference type="Proteomes" id="UP000824120">
    <property type="component" value="Chromosome 2"/>
</dbReference>
<feature type="domain" description="J" evidence="4">
    <location>
        <begin position="1397"/>
        <end position="1461"/>
    </location>
</feature>
<dbReference type="PANTHER" id="PTHR23172">
    <property type="entry name" value="AUXILIN/CYCLIN G-ASSOCIATED KINASE-RELATED"/>
    <property type="match status" value="1"/>
</dbReference>
<feature type="compositionally biased region" description="Basic and acidic residues" evidence="3">
    <location>
        <begin position="259"/>
        <end position="268"/>
    </location>
</feature>
<name>A0A9J6AGI1_SOLCO</name>
<feature type="compositionally biased region" description="Polar residues" evidence="3">
    <location>
        <begin position="1042"/>
        <end position="1054"/>
    </location>
</feature>
<feature type="compositionally biased region" description="Low complexity" evidence="3">
    <location>
        <begin position="1282"/>
        <end position="1300"/>
    </location>
</feature>
<organism evidence="5 6">
    <name type="scientific">Solanum commersonii</name>
    <name type="common">Commerson's wild potato</name>
    <name type="synonym">Commerson's nightshade</name>
    <dbReference type="NCBI Taxonomy" id="4109"/>
    <lineage>
        <taxon>Eukaryota</taxon>
        <taxon>Viridiplantae</taxon>
        <taxon>Streptophyta</taxon>
        <taxon>Embryophyta</taxon>
        <taxon>Tracheophyta</taxon>
        <taxon>Spermatophyta</taxon>
        <taxon>Magnoliopsida</taxon>
        <taxon>eudicotyledons</taxon>
        <taxon>Gunneridae</taxon>
        <taxon>Pentapetalae</taxon>
        <taxon>asterids</taxon>
        <taxon>lamiids</taxon>
        <taxon>Solanales</taxon>
        <taxon>Solanaceae</taxon>
        <taxon>Solanoideae</taxon>
        <taxon>Solaneae</taxon>
        <taxon>Solanum</taxon>
    </lineage>
</organism>
<feature type="compositionally biased region" description="Polar residues" evidence="3">
    <location>
        <begin position="1023"/>
        <end position="1035"/>
    </location>
</feature>
<feature type="region of interest" description="Disordered" evidence="3">
    <location>
        <begin position="719"/>
        <end position="800"/>
    </location>
</feature>
<evidence type="ECO:0000259" key="4">
    <source>
        <dbReference type="PROSITE" id="PS50076"/>
    </source>
</evidence>
<evidence type="ECO:0000313" key="6">
    <source>
        <dbReference type="Proteomes" id="UP000824120"/>
    </source>
</evidence>
<dbReference type="GO" id="GO:0005737">
    <property type="term" value="C:cytoplasm"/>
    <property type="evidence" value="ECO:0007669"/>
    <property type="project" value="TreeGrafter"/>
</dbReference>
<feature type="compositionally biased region" description="Polar residues" evidence="3">
    <location>
        <begin position="1109"/>
        <end position="1120"/>
    </location>
</feature>
<feature type="region of interest" description="Disordered" evidence="3">
    <location>
        <begin position="567"/>
        <end position="597"/>
    </location>
</feature>
<dbReference type="PANTHER" id="PTHR23172:SF85">
    <property type="entry name" value="AUXILIN-LIKE PROTEIN 1"/>
    <property type="match status" value="1"/>
</dbReference>
<proteinExistence type="predicted"/>
<feature type="region of interest" description="Disordered" evidence="3">
    <location>
        <begin position="428"/>
        <end position="456"/>
    </location>
</feature>
<protein>
    <recommendedName>
        <fullName evidence="4">J domain-containing protein</fullName>
    </recommendedName>
</protein>
<dbReference type="InterPro" id="IPR036869">
    <property type="entry name" value="J_dom_sf"/>
</dbReference>
<feature type="region of interest" description="Disordered" evidence="3">
    <location>
        <begin position="1109"/>
        <end position="1143"/>
    </location>
</feature>
<feature type="region of interest" description="Disordered" evidence="3">
    <location>
        <begin position="1004"/>
        <end position="1058"/>
    </location>
</feature>
<dbReference type="InterPro" id="IPR001623">
    <property type="entry name" value="DnaJ_domain"/>
</dbReference>
<dbReference type="SUPFAM" id="SSF46565">
    <property type="entry name" value="Chaperone J-domain"/>
    <property type="match status" value="1"/>
</dbReference>
<feature type="compositionally biased region" description="Basic and acidic residues" evidence="3">
    <location>
        <begin position="1004"/>
        <end position="1016"/>
    </location>
</feature>
<feature type="non-terminal residue" evidence="5">
    <location>
        <position position="1461"/>
    </location>
</feature>
<dbReference type="Gene3D" id="1.10.287.110">
    <property type="entry name" value="DnaJ domain"/>
    <property type="match status" value="1"/>
</dbReference>
<sequence>IQSDISMENLSHSFAKKSYHGSGFITTPSKSVYDDVFGGPPKFGVPTLAPRYEDYTEIFGGFHSSRASSIPILDLPLLEEDDDRLSFDVQTSHFDYSEIFGGFPVFDFALSFEDLVRQSTSGYDSSDEGWSPVQSETLSNESDPSAFSERSQSSSSADVHHSSDDTKKFNISYHKTFQRSEGVMSNGMTHVAHLHAVPGYTYMVSGSQASQNTEDEEPPGQANLDLNYNVDFSGPVLEDKQYKRSTPRKMSSSYIMHGSDSKHPEKCSDASCTPVKPFLTVSDISLRTRPSGLPPPSRPPPAMAAKKGNSDKLNSRLKASNSCAFERKQGDSSQPYFDMEVYASSSAAASSAAIKDAMEKAQAKLRSAKELMERKKQDLKCYAELHLEKCILEERPSKTFDKDDVEQSMHVGRMEEVFKNNDVISGNIKDGEHFKSTGKHEENEQDRPNMSSQQPYKAEGRVAWREGAEFFEVVETYPSCGSPEEVKIESGLLHNMESHEHRQSEAATDRFDHLETCKNVAAKEVRDCIEESEENMGKGSYQLANTHQRSKEEDLCGQLEHKETLKAEENSSDVSMSEKHVKVQQEGTSEKLSSSSHKSVEYIRGSGQNVSECKATVKLSGGRRKFNDQKSINTDSRHIDIELMAESEIEECEGGLWDVVDETGHGQRVNEILKQEMKKQLDAVSEREDGAIYWEENAKKPNEDFKSEKNDEKLEVACKQEKNERDNKVSFKMDPIDQDAKGSFEWEQEDSQFRVALERKEHEGEQNDAEEGEETEGRLNDAEEGEETEGRLNVACEGEDDDMEMTEVLEQQANKREFPLTSRLEFENISEEDGEIEETEQTIVCDVKWDELPEQTEDSVPIEMVGSVLKQNSNVEVRKDGTMIDWAGQPNYETLLVNKMSKKTEEDGGKLEATQSALSCEENERLETELQNCEKESEVGPTNLLPKDGCNSVCKRQDLLEHGKDPIRRADAIGSTSSNEHLTNSSGAGIYIDKASDRLKKTASEMGNHPDQRNGKPPECLAVNTNGFQSGSNQEVSEEKFTANNHSNHRNGTNAEGPRVNIKVVQSGTKQEVMEEKFTSQNIAREWATNAKKIGDALAAVLEDVEILSSTDQRAATGSSQKKERNSNKIITPEAQKTDERLKKEREIEEEYMRKLEEEREREREREKDRMYVTREALERSYLEARGRVERAAMEKSATEIRQRAMAEARERLEKVSAEARERSAAEQAATEARLKAERAAVERATAEARQRAFEKTMAEKATRESCDRVERSSSEKFSAYSRSTEMRQSSSSEQHAHQSTETSKLRYSYSSAHAGIEGESPQRCKARLERYRRTSERAAKALAEKNMRDFQAQRDQAERNRLAETLDAEVKRWSSGKEGNLRALLSTLQYILGPNSGWQPIPLTEVITSAAVKKAYRKATLCVHPDKLQQRGASIHQKYICEKVFDLLKEAWNRFNSEER</sequence>
<dbReference type="EMBL" id="JACXVP010000002">
    <property type="protein sequence ID" value="KAG5623467.1"/>
    <property type="molecule type" value="Genomic_DNA"/>
</dbReference>
<evidence type="ECO:0000256" key="2">
    <source>
        <dbReference type="SAM" id="Coils"/>
    </source>
</evidence>
<feature type="compositionally biased region" description="Basic and acidic residues" evidence="3">
    <location>
        <begin position="429"/>
        <end position="447"/>
    </location>
</feature>
<dbReference type="GO" id="GO:0031982">
    <property type="term" value="C:vesicle"/>
    <property type="evidence" value="ECO:0007669"/>
    <property type="project" value="TreeGrafter"/>
</dbReference>
<dbReference type="GO" id="GO:0030276">
    <property type="term" value="F:clathrin binding"/>
    <property type="evidence" value="ECO:0007669"/>
    <property type="project" value="TreeGrafter"/>
</dbReference>
<feature type="region of interest" description="Disordered" evidence="3">
    <location>
        <begin position="121"/>
        <end position="164"/>
    </location>
</feature>
<evidence type="ECO:0000256" key="1">
    <source>
        <dbReference type="ARBA" id="ARBA00023054"/>
    </source>
</evidence>
<feature type="compositionally biased region" description="Low complexity" evidence="3">
    <location>
        <begin position="145"/>
        <end position="157"/>
    </location>
</feature>
<evidence type="ECO:0000313" key="5">
    <source>
        <dbReference type="EMBL" id="KAG5623467.1"/>
    </source>
</evidence>
<accession>A0A9J6AGI1</accession>
<feature type="compositionally biased region" description="Pro residues" evidence="3">
    <location>
        <begin position="292"/>
        <end position="302"/>
    </location>
</feature>